<evidence type="ECO:0000313" key="6">
    <source>
        <dbReference type="Proteomes" id="UP000182977"/>
    </source>
</evidence>
<dbReference type="GO" id="GO:0003700">
    <property type="term" value="F:DNA-binding transcription factor activity"/>
    <property type="evidence" value="ECO:0007669"/>
    <property type="project" value="InterPro"/>
</dbReference>
<keyword evidence="2" id="KW-0238">DNA-binding</keyword>
<dbReference type="PROSITE" id="PS50987">
    <property type="entry name" value="HTH_ARSR_2"/>
    <property type="match status" value="1"/>
</dbReference>
<proteinExistence type="predicted"/>
<protein>
    <submittedName>
        <fullName evidence="5">Helix-turn-helix domain-containing protein</fullName>
    </submittedName>
</protein>
<dbReference type="InterPro" id="IPR036390">
    <property type="entry name" value="WH_DNA-bd_sf"/>
</dbReference>
<dbReference type="PANTHER" id="PTHR33154">
    <property type="entry name" value="TRANSCRIPTIONAL REGULATOR, ARSR FAMILY"/>
    <property type="match status" value="1"/>
</dbReference>
<dbReference type="SUPFAM" id="SSF46785">
    <property type="entry name" value="Winged helix' DNA-binding domain"/>
    <property type="match status" value="1"/>
</dbReference>
<dbReference type="InterPro" id="IPR036388">
    <property type="entry name" value="WH-like_DNA-bd_sf"/>
</dbReference>
<dbReference type="AlphaFoldDB" id="A0A1H2I598"/>
<evidence type="ECO:0000259" key="4">
    <source>
        <dbReference type="PROSITE" id="PS50987"/>
    </source>
</evidence>
<dbReference type="SMART" id="SM00418">
    <property type="entry name" value="HTH_ARSR"/>
    <property type="match status" value="1"/>
</dbReference>
<dbReference type="Proteomes" id="UP000182977">
    <property type="component" value="Chromosome I"/>
</dbReference>
<dbReference type="OrthoDB" id="9806976at2"/>
<dbReference type="PRINTS" id="PR00778">
    <property type="entry name" value="HTHARSR"/>
</dbReference>
<dbReference type="Pfam" id="PF01022">
    <property type="entry name" value="HTH_5"/>
    <property type="match status" value="1"/>
</dbReference>
<keyword evidence="6" id="KW-1185">Reference proteome</keyword>
<dbReference type="EMBL" id="LT629791">
    <property type="protein sequence ID" value="SDU39076.1"/>
    <property type="molecule type" value="Genomic_DNA"/>
</dbReference>
<dbReference type="NCBIfam" id="NF033788">
    <property type="entry name" value="HTH_metalloreg"/>
    <property type="match status" value="1"/>
</dbReference>
<dbReference type="Gene3D" id="1.10.10.10">
    <property type="entry name" value="Winged helix-like DNA-binding domain superfamily/Winged helix DNA-binding domain"/>
    <property type="match status" value="1"/>
</dbReference>
<keyword evidence="1" id="KW-0805">Transcription regulation</keyword>
<evidence type="ECO:0000256" key="1">
    <source>
        <dbReference type="ARBA" id="ARBA00023015"/>
    </source>
</evidence>
<sequence length="106" mass="12184">MATDVFEALADPTRRRLLELVTSRECTAGELAAEFDVSRPAVSRHLRVLREAGLVEWRGAGQRRLYRLRPGGLAEVDGWLERTRDNWAARLDAFEAHLDERWKDIP</sequence>
<evidence type="ECO:0000313" key="5">
    <source>
        <dbReference type="EMBL" id="SDU39076.1"/>
    </source>
</evidence>
<dbReference type="InterPro" id="IPR011991">
    <property type="entry name" value="ArsR-like_HTH"/>
</dbReference>
<dbReference type="InterPro" id="IPR001845">
    <property type="entry name" value="HTH_ArsR_DNA-bd_dom"/>
</dbReference>
<feature type="domain" description="HTH arsR-type" evidence="4">
    <location>
        <begin position="1"/>
        <end position="91"/>
    </location>
</feature>
<organism evidence="5 6">
    <name type="scientific">Jiangella alkaliphila</name>
    <dbReference type="NCBI Taxonomy" id="419479"/>
    <lineage>
        <taxon>Bacteria</taxon>
        <taxon>Bacillati</taxon>
        <taxon>Actinomycetota</taxon>
        <taxon>Actinomycetes</taxon>
        <taxon>Jiangellales</taxon>
        <taxon>Jiangellaceae</taxon>
        <taxon>Jiangella</taxon>
    </lineage>
</organism>
<dbReference type="InterPro" id="IPR051081">
    <property type="entry name" value="HTH_MetalResp_TranReg"/>
</dbReference>
<evidence type="ECO:0000256" key="2">
    <source>
        <dbReference type="ARBA" id="ARBA00023125"/>
    </source>
</evidence>
<reference evidence="6" key="1">
    <citation type="submission" date="2016-10" db="EMBL/GenBank/DDBJ databases">
        <authorList>
            <person name="Varghese N."/>
            <person name="Submissions S."/>
        </authorList>
    </citation>
    <scope>NUCLEOTIDE SEQUENCE [LARGE SCALE GENOMIC DNA]</scope>
    <source>
        <strain evidence="6">DSM 45079</strain>
    </source>
</reference>
<accession>A0A1H2I598</accession>
<keyword evidence="3" id="KW-0804">Transcription</keyword>
<dbReference type="STRING" id="419479.SAMN04488563_1437"/>
<dbReference type="CDD" id="cd00090">
    <property type="entry name" value="HTH_ARSR"/>
    <property type="match status" value="1"/>
</dbReference>
<evidence type="ECO:0000256" key="3">
    <source>
        <dbReference type="ARBA" id="ARBA00023163"/>
    </source>
</evidence>
<dbReference type="PANTHER" id="PTHR33154:SF33">
    <property type="entry name" value="TRANSCRIPTIONAL REPRESSOR SDPR"/>
    <property type="match status" value="1"/>
</dbReference>
<dbReference type="RefSeq" id="WP_046767819.1">
    <property type="nucleotide sequence ID" value="NZ_KQ061223.1"/>
</dbReference>
<gene>
    <name evidence="5" type="ORF">SAMN04488563_1437</name>
</gene>
<name>A0A1H2I598_9ACTN</name>
<dbReference type="GO" id="GO:0003677">
    <property type="term" value="F:DNA binding"/>
    <property type="evidence" value="ECO:0007669"/>
    <property type="project" value="UniProtKB-KW"/>
</dbReference>